<evidence type="ECO:0000256" key="2">
    <source>
        <dbReference type="ARBA" id="ARBA00022603"/>
    </source>
</evidence>
<dbReference type="CDD" id="cd02440">
    <property type="entry name" value="AdoMet_MTases"/>
    <property type="match status" value="2"/>
</dbReference>
<feature type="domain" description="Methyltransferase type 11" evidence="5">
    <location>
        <begin position="53"/>
        <end position="158"/>
    </location>
</feature>
<dbReference type="GO" id="GO:0032259">
    <property type="term" value="P:methylation"/>
    <property type="evidence" value="ECO:0007669"/>
    <property type="project" value="UniProtKB-KW"/>
</dbReference>
<dbReference type="Gene3D" id="3.40.50.150">
    <property type="entry name" value="Vaccinia Virus protein VP39"/>
    <property type="match status" value="2"/>
</dbReference>
<dbReference type="InterPro" id="IPR013216">
    <property type="entry name" value="Methyltransf_11"/>
</dbReference>
<dbReference type="AlphaFoldDB" id="A0A9P0A3L9"/>
<dbReference type="FunFam" id="3.40.50.150:FF:000110">
    <property type="entry name" value="methyltransferase-like protein 13 isoform X1"/>
    <property type="match status" value="1"/>
</dbReference>
<evidence type="ECO:0000256" key="3">
    <source>
        <dbReference type="ARBA" id="ARBA00022679"/>
    </source>
</evidence>
<dbReference type="InterPro" id="IPR029063">
    <property type="entry name" value="SAM-dependent_MTases_sf"/>
</dbReference>
<organism evidence="6 7">
    <name type="scientific">Bemisia tabaci</name>
    <name type="common">Sweetpotato whitefly</name>
    <name type="synonym">Aleurodes tabaci</name>
    <dbReference type="NCBI Taxonomy" id="7038"/>
    <lineage>
        <taxon>Eukaryota</taxon>
        <taxon>Metazoa</taxon>
        <taxon>Ecdysozoa</taxon>
        <taxon>Arthropoda</taxon>
        <taxon>Hexapoda</taxon>
        <taxon>Insecta</taxon>
        <taxon>Pterygota</taxon>
        <taxon>Neoptera</taxon>
        <taxon>Paraneoptera</taxon>
        <taxon>Hemiptera</taxon>
        <taxon>Sternorrhyncha</taxon>
        <taxon>Aleyrodoidea</taxon>
        <taxon>Aleyrodidae</taxon>
        <taxon>Aleyrodinae</taxon>
        <taxon>Bemisia</taxon>
    </lineage>
</organism>
<dbReference type="KEGG" id="btab:109037875"/>
<evidence type="ECO:0000313" key="7">
    <source>
        <dbReference type="Proteomes" id="UP001152759"/>
    </source>
</evidence>
<accession>A0A9P0A3L9</accession>
<keyword evidence="3" id="KW-0808">Transferase</keyword>
<dbReference type="Pfam" id="PF08241">
    <property type="entry name" value="Methyltransf_11"/>
    <property type="match status" value="1"/>
</dbReference>
<dbReference type="PANTHER" id="PTHR12176:SF78">
    <property type="entry name" value="EEF1A LYSINE AND N-TERMINAL METHYLTRANSFERASE"/>
    <property type="match status" value="1"/>
</dbReference>
<evidence type="ECO:0000313" key="6">
    <source>
        <dbReference type="EMBL" id="CAH0383255.1"/>
    </source>
</evidence>
<dbReference type="InterPro" id="IPR051419">
    <property type="entry name" value="Lys/N-term_MeTrsfase_sf"/>
</dbReference>
<protein>
    <recommendedName>
        <fullName evidence="5">Methyltransferase type 11 domain-containing protein</fullName>
    </recommendedName>
</protein>
<name>A0A9P0A3L9_BEMTA</name>
<dbReference type="Pfam" id="PF01564">
    <property type="entry name" value="Spermine_synth"/>
    <property type="match status" value="1"/>
</dbReference>
<evidence type="ECO:0000259" key="5">
    <source>
        <dbReference type="Pfam" id="PF08241"/>
    </source>
</evidence>
<keyword evidence="7" id="KW-1185">Reference proteome</keyword>
<dbReference type="Proteomes" id="UP001152759">
    <property type="component" value="Chromosome 10"/>
</dbReference>
<gene>
    <name evidence="6" type="ORF">BEMITA_LOCUS2718</name>
</gene>
<evidence type="ECO:0000256" key="4">
    <source>
        <dbReference type="ARBA" id="ARBA00023268"/>
    </source>
</evidence>
<comment type="similarity">
    <text evidence="1">Belongs to the methyltransferase superfamily.</text>
</comment>
<dbReference type="GO" id="GO:0008757">
    <property type="term" value="F:S-adenosylmethionine-dependent methyltransferase activity"/>
    <property type="evidence" value="ECO:0007669"/>
    <property type="project" value="InterPro"/>
</dbReference>
<proteinExistence type="inferred from homology"/>
<keyword evidence="2" id="KW-0489">Methyltransferase</keyword>
<dbReference type="EMBL" id="OU963871">
    <property type="protein sequence ID" value="CAH0383255.1"/>
    <property type="molecule type" value="Genomic_DNA"/>
</dbReference>
<dbReference type="SUPFAM" id="SSF53335">
    <property type="entry name" value="S-adenosyl-L-methionine-dependent methyltransferases"/>
    <property type="match status" value="2"/>
</dbReference>
<dbReference type="PANTHER" id="PTHR12176">
    <property type="entry name" value="SAM-DEPENDENT METHYLTRANSFERASE SUPERFAMILY PROTEIN"/>
    <property type="match status" value="1"/>
</dbReference>
<evidence type="ECO:0000256" key="1">
    <source>
        <dbReference type="ARBA" id="ARBA00008361"/>
    </source>
</evidence>
<keyword evidence="4" id="KW-0511">Multifunctional enzyme</keyword>
<sequence>MELLPRSTVDFAQPEYWNKFFKQRGEKVFEWYGEYVELCTLLHKYMKAQDVILNVGCGNSKLSADLYDAGFKNLWNVDISAVVVEQMTKKFGKSRPGLIYEKMDVLNLSYPDNNFSVVLDKGTLDALMPDDSIEARSRISKFFSEVGRVLKVGGRYICISLLQEHILKFLAGHFSEEGWLIRVCHCQEAQQNSPNGAALPVFVIICTKFKKLPNMKPVFEFSVHESSVRRLASIGELYKSVKTTQEAGLICSKLSRVVLDPKDEICIDVTRPEDSSPRYTFTIIDKAGSRGPEKMSFAAFIVPQGRESEWLFSSTEGRQVLLDNCKVDRLAVITMHRGHEYPDLKGVQEELNDTVANVAPYGMLEKKMKLPFLSLGNNLGSRKTCYSAESEISGSLLVEEVEADGCTYRRLIFLKSPNVIQSEARLRKGSDQSDNSSIDKTYVSCEYHIYLGLGIVMGIMQSSNELKKIHTTSVKILVLGLGGGALCSYIQTLLPKAHITAVDIDPAVIEIATNYFGLAKNDNLRIEVQDGLVFLKDSVQNGEKYDFIIFDVDCKDSSLGLSCPPQSFLEPEVLESVISCLSEKGMFLLNLVCRASEIKKNVYNRLKSIFKQTASIKLEKDVNEVIYTRINDASFDCPLITQAAQNLNSLMDLSGIPDENFIDITDLSKWMKLRLE</sequence>
<reference evidence="6" key="1">
    <citation type="submission" date="2021-12" db="EMBL/GenBank/DDBJ databases">
        <authorList>
            <person name="King R."/>
        </authorList>
    </citation>
    <scope>NUCLEOTIDE SEQUENCE</scope>
</reference>